<protein>
    <submittedName>
        <fullName evidence="1">Uncharacterized protein</fullName>
    </submittedName>
</protein>
<proteinExistence type="predicted"/>
<keyword evidence="2" id="KW-1185">Reference proteome</keyword>
<dbReference type="Proteomes" id="UP000063229">
    <property type="component" value="Chromosome"/>
</dbReference>
<name>A0A0X1T6R1_PSEAA</name>
<sequence length="66" mass="7591">MVDLREFVDEYQEGSLSLTAKQIRDLKQIYDKLAKIDYEEIIPAFYVDGAAMACIRYEPVKTASLN</sequence>
<evidence type="ECO:0000313" key="1">
    <source>
        <dbReference type="EMBL" id="AMB87765.1"/>
    </source>
</evidence>
<dbReference type="EMBL" id="CP014135">
    <property type="protein sequence ID" value="AMB87765.1"/>
    <property type="molecule type" value="Genomic_DNA"/>
</dbReference>
<reference evidence="1 2" key="1">
    <citation type="submission" date="2016-01" db="EMBL/GenBank/DDBJ databases">
        <authorList>
            <person name="McClelland M."/>
            <person name="Jain A."/>
            <person name="Saraogi P."/>
            <person name="Mendelson R."/>
            <person name="Westerman R."/>
            <person name="SanMiguel P."/>
            <person name="Csonka L."/>
        </authorList>
    </citation>
    <scope>NUCLEOTIDE SEQUENCE [LARGE SCALE GENOMIC DNA]</scope>
    <source>
        <strain evidence="1 2">NCPPB 2472</strain>
    </source>
</reference>
<dbReference type="AlphaFoldDB" id="A0A0X1T6R1"/>
<organism evidence="1 2">
    <name type="scientific">Pseudomonas agarici</name>
    <dbReference type="NCBI Taxonomy" id="46677"/>
    <lineage>
        <taxon>Bacteria</taxon>
        <taxon>Pseudomonadati</taxon>
        <taxon>Pseudomonadota</taxon>
        <taxon>Gammaproteobacteria</taxon>
        <taxon>Pseudomonadales</taxon>
        <taxon>Pseudomonadaceae</taxon>
        <taxon>Pseudomonas</taxon>
    </lineage>
</organism>
<accession>A0A0X1T6R1</accession>
<evidence type="ECO:0000313" key="2">
    <source>
        <dbReference type="Proteomes" id="UP000063229"/>
    </source>
</evidence>
<gene>
    <name evidence="1" type="ORF">AWM79_21770</name>
</gene>
<dbReference type="KEGG" id="pagb:AWM79_21770"/>